<reference evidence="10" key="1">
    <citation type="submission" date="2017-06" db="EMBL/GenBank/DDBJ databases">
        <title>Complete Genome Sequence of Mycobacterium shigaense.</title>
        <authorList>
            <person name="Fukano H."/>
            <person name="Yoshida M."/>
            <person name="Kazumi Y."/>
            <person name="Ogura Y."/>
            <person name="Mitarai S."/>
            <person name="Hayashi T."/>
            <person name="Hoshino Y."/>
        </authorList>
    </citation>
    <scope>NUCLEOTIDE SEQUENCE [LARGE SCALE GENOMIC DNA]</scope>
    <source>
        <strain evidence="10">UN-152</strain>
    </source>
</reference>
<dbReference type="PANTHER" id="PTHR43104">
    <property type="entry name" value="L-2-HYDROXYGLUTARATE DEHYDROGENASE, MITOCHONDRIAL"/>
    <property type="match status" value="1"/>
</dbReference>
<evidence type="ECO:0000256" key="5">
    <source>
        <dbReference type="ARBA" id="ARBA00022630"/>
    </source>
</evidence>
<gene>
    <name evidence="8 9" type="primary">mqo</name>
    <name evidence="9" type="ORF">MSG_01715</name>
</gene>
<dbReference type="UniPathway" id="UPA00223">
    <property type="reaction ID" value="UER01008"/>
</dbReference>
<dbReference type="GO" id="GO:0006099">
    <property type="term" value="P:tricarboxylic acid cycle"/>
    <property type="evidence" value="ECO:0007669"/>
    <property type="project" value="UniProtKB-UniRule"/>
</dbReference>
<evidence type="ECO:0000256" key="6">
    <source>
        <dbReference type="ARBA" id="ARBA00022827"/>
    </source>
</evidence>
<dbReference type="GO" id="GO:0008924">
    <property type="term" value="F:L-malate dehydrogenase (quinone) activity"/>
    <property type="evidence" value="ECO:0007669"/>
    <property type="project" value="UniProtKB-UniRule"/>
</dbReference>
<evidence type="ECO:0000256" key="4">
    <source>
        <dbReference type="ARBA" id="ARBA00022532"/>
    </source>
</evidence>
<dbReference type="Gene3D" id="3.30.9.10">
    <property type="entry name" value="D-Amino Acid Oxidase, subunit A, domain 2"/>
    <property type="match status" value="1"/>
</dbReference>
<dbReference type="Pfam" id="PF06039">
    <property type="entry name" value="Mqo"/>
    <property type="match status" value="1"/>
</dbReference>
<dbReference type="Proteomes" id="UP000217736">
    <property type="component" value="Chromosome"/>
</dbReference>
<dbReference type="HAMAP" id="MF_00212">
    <property type="entry name" value="MQO"/>
    <property type="match status" value="1"/>
</dbReference>
<evidence type="ECO:0000313" key="10">
    <source>
        <dbReference type="Proteomes" id="UP000217736"/>
    </source>
</evidence>
<dbReference type="KEGG" id="mshg:MSG_01715"/>
<organism evidence="9 10">
    <name type="scientific">Mycobacterium shigaense</name>
    <dbReference type="NCBI Taxonomy" id="722731"/>
    <lineage>
        <taxon>Bacteria</taxon>
        <taxon>Bacillati</taxon>
        <taxon>Actinomycetota</taxon>
        <taxon>Actinomycetes</taxon>
        <taxon>Mycobacteriales</taxon>
        <taxon>Mycobacteriaceae</taxon>
        <taxon>Mycobacterium</taxon>
        <taxon>Mycobacterium simiae complex</taxon>
    </lineage>
</organism>
<dbReference type="OrthoDB" id="9763983at2"/>
<dbReference type="NCBIfam" id="NF003611">
    <property type="entry name" value="PRK05257.3-2"/>
    <property type="match status" value="1"/>
</dbReference>
<evidence type="ECO:0000256" key="3">
    <source>
        <dbReference type="ARBA" id="ARBA00005012"/>
    </source>
</evidence>
<dbReference type="RefSeq" id="WP_096438754.1">
    <property type="nucleotide sequence ID" value="NZ_AP018164.1"/>
</dbReference>
<keyword evidence="5 8" id="KW-0285">Flavoprotein</keyword>
<dbReference type="InterPro" id="IPR036188">
    <property type="entry name" value="FAD/NAD-bd_sf"/>
</dbReference>
<dbReference type="InterPro" id="IPR006231">
    <property type="entry name" value="MQO"/>
</dbReference>
<dbReference type="PANTHER" id="PTHR43104:SF2">
    <property type="entry name" value="L-2-HYDROXYGLUTARATE DEHYDROGENASE, MITOCHONDRIAL"/>
    <property type="match status" value="1"/>
</dbReference>
<dbReference type="NCBIfam" id="NF003606">
    <property type="entry name" value="PRK05257.2-1"/>
    <property type="match status" value="1"/>
</dbReference>
<accession>A0A1Z4EFZ1</accession>
<dbReference type="EMBL" id="AP018164">
    <property type="protein sequence ID" value="BAX91868.1"/>
    <property type="molecule type" value="Genomic_DNA"/>
</dbReference>
<keyword evidence="10" id="KW-1185">Reference proteome</keyword>
<dbReference type="GO" id="GO:0047545">
    <property type="term" value="F:(S)-2-hydroxyglutarate dehydrogenase activity"/>
    <property type="evidence" value="ECO:0007669"/>
    <property type="project" value="TreeGrafter"/>
</dbReference>
<comment type="cofactor">
    <cofactor evidence="2 8">
        <name>FAD</name>
        <dbReference type="ChEBI" id="CHEBI:57692"/>
    </cofactor>
</comment>
<comment type="catalytic activity">
    <reaction evidence="1 8">
        <text>(S)-malate + a quinone = a quinol + oxaloacetate</text>
        <dbReference type="Rhea" id="RHEA:46012"/>
        <dbReference type="ChEBI" id="CHEBI:15589"/>
        <dbReference type="ChEBI" id="CHEBI:16452"/>
        <dbReference type="ChEBI" id="CHEBI:24646"/>
        <dbReference type="ChEBI" id="CHEBI:132124"/>
        <dbReference type="EC" id="1.1.5.4"/>
    </reaction>
</comment>
<evidence type="ECO:0000256" key="8">
    <source>
        <dbReference type="HAMAP-Rule" id="MF_00212"/>
    </source>
</evidence>
<evidence type="ECO:0000256" key="2">
    <source>
        <dbReference type="ARBA" id="ARBA00001974"/>
    </source>
</evidence>
<dbReference type="EC" id="1.1.5.4" evidence="8"/>
<evidence type="ECO:0000256" key="7">
    <source>
        <dbReference type="ARBA" id="ARBA00023002"/>
    </source>
</evidence>
<keyword evidence="7 8" id="KW-0560">Oxidoreductase</keyword>
<sequence length="494" mass="53770">MSDVGTARVDVVLVGAGIMSATLGALLRLLEPDWSITVVERLDAVGAESSSPWNNAGTGHSALCELNYTPQRADGSIDISKAVTINEQFQVTRQFWAYAVENGVLTDRSFVNTVPHVSFVHGAHRVDYLRRRRAALTGNPLFAGTEFIDDPDEFARRLPLMATQRDFSEPVALNWAADGTDVDFGSLSRQLVGFSVRHGATLLLGHDVSNLTRRSDGGWTVTTRNRHTREKRNITAKFVFLGAGGDTLPLLQKSGITEARGFAGFPIGGRFLRADNPALTAAHRAKVYGAPAPGAPPLGALHLDLRFVSGKSWLVFGPYAGWSPKFLKYGRRTDLARSIKPDNVLSMLGVGFTERMLVKYLIGQLRLTHADRVRVLREFSPGAADSDWELMAAGQRVQVIRRDRRKCGVLEFSTTVVGSADGSIAGMLGGSPGASTAVPIALDVLRRCFSHRYQAWLPILKEMVPSLGAKLSDEPALFDEVWSWGSKMLKTGVS</sequence>
<evidence type="ECO:0000256" key="1">
    <source>
        <dbReference type="ARBA" id="ARBA00001139"/>
    </source>
</evidence>
<comment type="pathway">
    <text evidence="3 8">Carbohydrate metabolism; tricarboxylic acid cycle; oxaloacetate from (S)-malate (quinone route): step 1/1.</text>
</comment>
<dbReference type="AlphaFoldDB" id="A0A1Z4EFZ1"/>
<dbReference type="SUPFAM" id="SSF51905">
    <property type="entry name" value="FAD/NAD(P)-binding domain"/>
    <property type="match status" value="1"/>
</dbReference>
<keyword evidence="4 8" id="KW-0816">Tricarboxylic acid cycle</keyword>
<evidence type="ECO:0000313" key="9">
    <source>
        <dbReference type="EMBL" id="BAX91868.1"/>
    </source>
</evidence>
<keyword evidence="6 8" id="KW-0274">FAD</keyword>
<comment type="similarity">
    <text evidence="8">Belongs to the MQO family.</text>
</comment>
<proteinExistence type="inferred from homology"/>
<dbReference type="Gene3D" id="3.50.50.60">
    <property type="entry name" value="FAD/NAD(P)-binding domain"/>
    <property type="match status" value="1"/>
</dbReference>
<dbReference type="NCBIfam" id="TIGR01320">
    <property type="entry name" value="mal_quin_oxido"/>
    <property type="match status" value="1"/>
</dbReference>
<name>A0A1Z4EFZ1_9MYCO</name>
<protein>
    <recommendedName>
        <fullName evidence="8">Probable malate:quinone oxidoreductase</fullName>
        <ecNumber evidence="8">1.1.5.4</ecNumber>
    </recommendedName>
    <alternativeName>
        <fullName evidence="8">MQO</fullName>
    </alternativeName>
    <alternativeName>
        <fullName evidence="8">Malate dehydrogenase [quinone]</fullName>
    </alternativeName>
</protein>